<evidence type="ECO:0000256" key="6">
    <source>
        <dbReference type="SAM" id="Phobius"/>
    </source>
</evidence>
<name>A0A8J2ZSD9_9BACI</name>
<dbReference type="GO" id="GO:0005886">
    <property type="term" value="C:plasma membrane"/>
    <property type="evidence" value="ECO:0007669"/>
    <property type="project" value="UniProtKB-SubCell"/>
</dbReference>
<reference evidence="8" key="1">
    <citation type="journal article" date="2014" name="Int. J. Syst. Evol. Microbiol.">
        <title>Complete genome sequence of Corynebacterium casei LMG S-19264T (=DSM 44701T), isolated from a smear-ripened cheese.</title>
        <authorList>
            <consortium name="US DOE Joint Genome Institute (JGI-PGF)"/>
            <person name="Walter F."/>
            <person name="Albersmeier A."/>
            <person name="Kalinowski J."/>
            <person name="Ruckert C."/>
        </authorList>
    </citation>
    <scope>NUCLEOTIDE SEQUENCE</scope>
    <source>
        <strain evidence="8">CGMCC 1.12360</strain>
    </source>
</reference>
<evidence type="ECO:0000256" key="2">
    <source>
        <dbReference type="ARBA" id="ARBA00022475"/>
    </source>
</evidence>
<dbReference type="AlphaFoldDB" id="A0A8J2ZSD9"/>
<sequence>MKRLYRSTTDKMVAGVFGGLAEYFHIDATILRLIYAVLCVFSHFTLVLVYIIAAIIIPKDYDVL</sequence>
<dbReference type="EMBL" id="BMEV01000023">
    <property type="protein sequence ID" value="GGH75515.1"/>
    <property type="molecule type" value="Genomic_DNA"/>
</dbReference>
<feature type="domain" description="Phage shock protein PspC N-terminal" evidence="7">
    <location>
        <begin position="2"/>
        <end position="59"/>
    </location>
</feature>
<evidence type="ECO:0000256" key="5">
    <source>
        <dbReference type="ARBA" id="ARBA00023136"/>
    </source>
</evidence>
<feature type="transmembrane region" description="Helical" evidence="6">
    <location>
        <begin position="33"/>
        <end position="57"/>
    </location>
</feature>
<protein>
    <submittedName>
        <fullName evidence="8">PspC family transcriptional regulator</fullName>
    </submittedName>
</protein>
<accession>A0A8J2ZSD9</accession>
<comment type="subcellular location">
    <subcellularLocation>
        <location evidence="1">Cell membrane</location>
        <topology evidence="1">Single-pass membrane protein</topology>
    </subcellularLocation>
</comment>
<evidence type="ECO:0000259" key="7">
    <source>
        <dbReference type="Pfam" id="PF04024"/>
    </source>
</evidence>
<evidence type="ECO:0000256" key="3">
    <source>
        <dbReference type="ARBA" id="ARBA00022692"/>
    </source>
</evidence>
<reference evidence="8" key="2">
    <citation type="submission" date="2020-09" db="EMBL/GenBank/DDBJ databases">
        <authorList>
            <person name="Sun Q."/>
            <person name="Zhou Y."/>
        </authorList>
    </citation>
    <scope>NUCLEOTIDE SEQUENCE</scope>
    <source>
        <strain evidence="8">CGMCC 1.12360</strain>
    </source>
</reference>
<keyword evidence="3 6" id="KW-0812">Transmembrane</keyword>
<dbReference type="InterPro" id="IPR052027">
    <property type="entry name" value="PspC"/>
</dbReference>
<evidence type="ECO:0000256" key="1">
    <source>
        <dbReference type="ARBA" id="ARBA00004162"/>
    </source>
</evidence>
<evidence type="ECO:0000313" key="8">
    <source>
        <dbReference type="EMBL" id="GGH75515.1"/>
    </source>
</evidence>
<evidence type="ECO:0000313" key="9">
    <source>
        <dbReference type="Proteomes" id="UP000602050"/>
    </source>
</evidence>
<dbReference type="PANTHER" id="PTHR33885:SF3">
    <property type="entry name" value="PHAGE SHOCK PROTEIN C"/>
    <property type="match status" value="1"/>
</dbReference>
<keyword evidence="9" id="KW-1185">Reference proteome</keyword>
<gene>
    <name evidence="8" type="ORF">GCM10010978_15470</name>
</gene>
<dbReference type="Pfam" id="PF04024">
    <property type="entry name" value="PspC"/>
    <property type="match status" value="1"/>
</dbReference>
<proteinExistence type="predicted"/>
<comment type="caution">
    <text evidence="8">The sequence shown here is derived from an EMBL/GenBank/DDBJ whole genome shotgun (WGS) entry which is preliminary data.</text>
</comment>
<dbReference type="Proteomes" id="UP000602050">
    <property type="component" value="Unassembled WGS sequence"/>
</dbReference>
<organism evidence="8 9">
    <name type="scientific">Compostibacillus humi</name>
    <dbReference type="NCBI Taxonomy" id="1245525"/>
    <lineage>
        <taxon>Bacteria</taxon>
        <taxon>Bacillati</taxon>
        <taxon>Bacillota</taxon>
        <taxon>Bacilli</taxon>
        <taxon>Bacillales</taxon>
        <taxon>Bacillaceae</taxon>
        <taxon>Compostibacillus</taxon>
    </lineage>
</organism>
<evidence type="ECO:0000256" key="4">
    <source>
        <dbReference type="ARBA" id="ARBA00022989"/>
    </source>
</evidence>
<dbReference type="RefSeq" id="WP_188391815.1">
    <property type="nucleotide sequence ID" value="NZ_BMEV01000023.1"/>
</dbReference>
<dbReference type="InterPro" id="IPR007168">
    <property type="entry name" value="Phageshock_PspC_N"/>
</dbReference>
<dbReference type="PANTHER" id="PTHR33885">
    <property type="entry name" value="PHAGE SHOCK PROTEIN C"/>
    <property type="match status" value="1"/>
</dbReference>
<keyword evidence="4 6" id="KW-1133">Transmembrane helix</keyword>
<keyword evidence="5 6" id="KW-0472">Membrane</keyword>
<keyword evidence="2" id="KW-1003">Cell membrane</keyword>